<dbReference type="Gramene" id="PNW84710">
    <property type="protein sequence ID" value="PNW84710"/>
    <property type="gene ID" value="CHLRE_03g155600v5"/>
</dbReference>
<reference evidence="3 4" key="1">
    <citation type="journal article" date="2007" name="Science">
        <title>The Chlamydomonas genome reveals the evolution of key animal and plant functions.</title>
        <authorList>
            <person name="Merchant S.S."/>
            <person name="Prochnik S.E."/>
            <person name="Vallon O."/>
            <person name="Harris E.H."/>
            <person name="Karpowicz S.J."/>
            <person name="Witman G.B."/>
            <person name="Terry A."/>
            <person name="Salamov A."/>
            <person name="Fritz-Laylin L.K."/>
            <person name="Marechal-Drouard L."/>
            <person name="Marshall W.F."/>
            <person name="Qu L.H."/>
            <person name="Nelson D.R."/>
            <person name="Sanderfoot A.A."/>
            <person name="Spalding M.H."/>
            <person name="Kapitonov V.V."/>
            <person name="Ren Q."/>
            <person name="Ferris P."/>
            <person name="Lindquist E."/>
            <person name="Shapiro H."/>
            <person name="Lucas S.M."/>
            <person name="Grimwood J."/>
            <person name="Schmutz J."/>
            <person name="Cardol P."/>
            <person name="Cerutti H."/>
            <person name="Chanfreau G."/>
            <person name="Chen C.L."/>
            <person name="Cognat V."/>
            <person name="Croft M.T."/>
            <person name="Dent R."/>
            <person name="Dutcher S."/>
            <person name="Fernandez E."/>
            <person name="Fukuzawa H."/>
            <person name="Gonzalez-Ballester D."/>
            <person name="Gonzalez-Halphen D."/>
            <person name="Hallmann A."/>
            <person name="Hanikenne M."/>
            <person name="Hippler M."/>
            <person name="Inwood W."/>
            <person name="Jabbari K."/>
            <person name="Kalanon M."/>
            <person name="Kuras R."/>
            <person name="Lefebvre P.A."/>
            <person name="Lemaire S.D."/>
            <person name="Lobanov A.V."/>
            <person name="Lohr M."/>
            <person name="Manuell A."/>
            <person name="Meier I."/>
            <person name="Mets L."/>
            <person name="Mittag M."/>
            <person name="Mittelmeier T."/>
            <person name="Moroney J.V."/>
            <person name="Moseley J."/>
            <person name="Napoli C."/>
            <person name="Nedelcu A.M."/>
            <person name="Niyogi K."/>
            <person name="Novoselov S.V."/>
            <person name="Paulsen I.T."/>
            <person name="Pazour G."/>
            <person name="Purton S."/>
            <person name="Ral J.P."/>
            <person name="Riano-Pachon D.M."/>
            <person name="Riekhof W."/>
            <person name="Rymarquis L."/>
            <person name="Schroda M."/>
            <person name="Stern D."/>
            <person name="Umen J."/>
            <person name="Willows R."/>
            <person name="Wilson N."/>
            <person name="Zimmer S.L."/>
            <person name="Allmer J."/>
            <person name="Balk J."/>
            <person name="Bisova K."/>
            <person name="Chen C.J."/>
            <person name="Elias M."/>
            <person name="Gendler K."/>
            <person name="Hauser C."/>
            <person name="Lamb M.R."/>
            <person name="Ledford H."/>
            <person name="Long J.C."/>
            <person name="Minagawa J."/>
            <person name="Page M.D."/>
            <person name="Pan J."/>
            <person name="Pootakham W."/>
            <person name="Roje S."/>
            <person name="Rose A."/>
            <person name="Stahlberg E."/>
            <person name="Terauchi A.M."/>
            <person name="Yang P."/>
            <person name="Ball S."/>
            <person name="Bowler C."/>
            <person name="Dieckmann C.L."/>
            <person name="Gladyshev V.N."/>
            <person name="Green P."/>
            <person name="Jorgensen R."/>
            <person name="Mayfield S."/>
            <person name="Mueller-Roeber B."/>
            <person name="Rajamani S."/>
            <person name="Sayre R.T."/>
            <person name="Brokstein P."/>
            <person name="Dubchak I."/>
            <person name="Goodstein D."/>
            <person name="Hornick L."/>
            <person name="Huang Y.W."/>
            <person name="Jhaveri J."/>
            <person name="Luo Y."/>
            <person name="Martinez D."/>
            <person name="Ngau W.C."/>
            <person name="Otillar B."/>
            <person name="Poliakov A."/>
            <person name="Porter A."/>
            <person name="Szajkowski L."/>
            <person name="Werner G."/>
            <person name="Zhou K."/>
            <person name="Grigoriev I.V."/>
            <person name="Rokhsar D.S."/>
            <person name="Grossman A.R."/>
        </authorList>
    </citation>
    <scope>NUCLEOTIDE SEQUENCE [LARGE SCALE GENOMIC DNA]</scope>
    <source>
        <strain evidence="4">CC-503</strain>
    </source>
</reference>
<evidence type="ECO:0000256" key="1">
    <source>
        <dbReference type="SAM" id="Coils"/>
    </source>
</evidence>
<protein>
    <submittedName>
        <fullName evidence="3">Uncharacterized protein</fullName>
    </submittedName>
</protein>
<dbReference type="GeneID" id="5723062"/>
<dbReference type="OMA" id="HASQHTT"/>
<dbReference type="Proteomes" id="UP000006906">
    <property type="component" value="Chromosome 3"/>
</dbReference>
<evidence type="ECO:0000256" key="2">
    <source>
        <dbReference type="SAM" id="MobiDB-lite"/>
    </source>
</evidence>
<dbReference type="EMBL" id="CM008964">
    <property type="protein sequence ID" value="PNW84710.1"/>
    <property type="molecule type" value="Genomic_DNA"/>
</dbReference>
<dbReference type="PaxDb" id="3055-EDP00120"/>
<dbReference type="OrthoDB" id="545471at2759"/>
<feature type="compositionally biased region" description="Pro residues" evidence="2">
    <location>
        <begin position="198"/>
        <end position="211"/>
    </location>
</feature>
<proteinExistence type="predicted"/>
<dbReference type="ExpressionAtlas" id="A0A2K3DW00">
    <property type="expression patterns" value="baseline and differential"/>
</dbReference>
<evidence type="ECO:0000313" key="3">
    <source>
        <dbReference type="EMBL" id="PNW84710.1"/>
    </source>
</evidence>
<organism evidence="3 4">
    <name type="scientific">Chlamydomonas reinhardtii</name>
    <name type="common">Chlamydomonas smithii</name>
    <dbReference type="NCBI Taxonomy" id="3055"/>
    <lineage>
        <taxon>Eukaryota</taxon>
        <taxon>Viridiplantae</taxon>
        <taxon>Chlorophyta</taxon>
        <taxon>core chlorophytes</taxon>
        <taxon>Chlorophyceae</taxon>
        <taxon>CS clade</taxon>
        <taxon>Chlamydomonadales</taxon>
        <taxon>Chlamydomonadaceae</taxon>
        <taxon>Chlamydomonas</taxon>
    </lineage>
</organism>
<dbReference type="RefSeq" id="XP_001697458.2">
    <property type="nucleotide sequence ID" value="XM_001697406.2"/>
</dbReference>
<feature type="region of interest" description="Disordered" evidence="2">
    <location>
        <begin position="188"/>
        <end position="263"/>
    </location>
</feature>
<feature type="compositionally biased region" description="Low complexity" evidence="2">
    <location>
        <begin position="212"/>
        <end position="225"/>
    </location>
</feature>
<accession>A0A2K3DW00</accession>
<evidence type="ECO:0000313" key="4">
    <source>
        <dbReference type="Proteomes" id="UP000006906"/>
    </source>
</evidence>
<feature type="compositionally biased region" description="Low complexity" evidence="2">
    <location>
        <begin position="244"/>
        <end position="263"/>
    </location>
</feature>
<keyword evidence="1" id="KW-0175">Coiled coil</keyword>
<feature type="coiled-coil region" evidence="1">
    <location>
        <begin position="14"/>
        <end position="63"/>
    </location>
</feature>
<dbReference type="InParanoid" id="A0A2K3DW00"/>
<sequence length="281" mass="30039">MASHAGAQDPGQRAAWLEAKCQTLTKEVDALQAKLHDLHSTDLMSLRRAYKSLAQHVQALEVESKHLPSLLARAAEPSVTPEWVAGQTRLAAGVTAAVYAAGRLLAAMKVREAGPVAAALAMLGAGYVGLRLLASAGRRLVEVGRRRQAAQQELQADLRAVMERVQIMAELAESGLRLHRLHASQHTTFTEPQQPNHMPQPQPLAPPPSAGPAPLQQQQHQHQLPPQWPPPGPPVAPIGLNELPSAPVPQRQQPQQQQAAGAAPVVKYPVMGYPAVPQPSG</sequence>
<feature type="compositionally biased region" description="Pro residues" evidence="2">
    <location>
        <begin position="226"/>
        <end position="236"/>
    </location>
</feature>
<dbReference type="AlphaFoldDB" id="A0A2K3DW00"/>
<gene>
    <name evidence="3" type="ORF">CHLRE_03g155600v5</name>
</gene>
<dbReference type="KEGG" id="cre:CHLRE_03g155600v5"/>
<keyword evidence="4" id="KW-1185">Reference proteome</keyword>
<name>A0A2K3DW00_CHLRE</name>